<dbReference type="PANTHER" id="PTHR10024:SF374">
    <property type="entry name" value="C2 DOMAIN-CONTAINING PROTEIN"/>
    <property type="match status" value="1"/>
</dbReference>
<evidence type="ECO:0000256" key="1">
    <source>
        <dbReference type="SAM" id="MobiDB-lite"/>
    </source>
</evidence>
<organism evidence="3 4">
    <name type="scientific">Paramuricea clavata</name>
    <name type="common">Red gorgonian</name>
    <name type="synonym">Violescent sea-whip</name>
    <dbReference type="NCBI Taxonomy" id="317549"/>
    <lineage>
        <taxon>Eukaryota</taxon>
        <taxon>Metazoa</taxon>
        <taxon>Cnidaria</taxon>
        <taxon>Anthozoa</taxon>
        <taxon>Octocorallia</taxon>
        <taxon>Malacalcyonacea</taxon>
        <taxon>Plexauridae</taxon>
        <taxon>Paramuricea</taxon>
    </lineage>
</organism>
<feature type="region of interest" description="Disordered" evidence="1">
    <location>
        <begin position="73"/>
        <end position="127"/>
    </location>
</feature>
<feature type="transmembrane region" description="Helical" evidence="2">
    <location>
        <begin position="38"/>
        <end position="61"/>
    </location>
</feature>
<dbReference type="EMBL" id="CACRXK020000753">
    <property type="protein sequence ID" value="CAB3984548.1"/>
    <property type="molecule type" value="Genomic_DNA"/>
</dbReference>
<dbReference type="PANTHER" id="PTHR10024">
    <property type="entry name" value="SYNAPTOTAGMIN"/>
    <property type="match status" value="1"/>
</dbReference>
<accession>A0A6S7FY57</accession>
<dbReference type="GO" id="GO:0017156">
    <property type="term" value="P:calcium-ion regulated exocytosis"/>
    <property type="evidence" value="ECO:0007669"/>
    <property type="project" value="TreeGrafter"/>
</dbReference>
<reference evidence="3" key="1">
    <citation type="submission" date="2020-04" db="EMBL/GenBank/DDBJ databases">
        <authorList>
            <person name="Alioto T."/>
            <person name="Alioto T."/>
            <person name="Gomez Garrido J."/>
        </authorList>
    </citation>
    <scope>NUCLEOTIDE SEQUENCE</scope>
    <source>
        <strain evidence="3">A484AB</strain>
    </source>
</reference>
<protein>
    <submittedName>
        <fullName evidence="3">Synaptotagmin-6-like isoform X2</fullName>
    </submittedName>
</protein>
<dbReference type="GO" id="GO:0005886">
    <property type="term" value="C:plasma membrane"/>
    <property type="evidence" value="ECO:0007669"/>
    <property type="project" value="TreeGrafter"/>
</dbReference>
<dbReference type="GO" id="GO:0030276">
    <property type="term" value="F:clathrin binding"/>
    <property type="evidence" value="ECO:0007669"/>
    <property type="project" value="TreeGrafter"/>
</dbReference>
<dbReference type="InterPro" id="IPR035892">
    <property type="entry name" value="C2_domain_sf"/>
</dbReference>
<dbReference type="Pfam" id="PF00168">
    <property type="entry name" value="C2"/>
    <property type="match status" value="2"/>
</dbReference>
<keyword evidence="4" id="KW-1185">Reference proteome</keyword>
<dbReference type="Gene3D" id="2.60.40.150">
    <property type="entry name" value="C2 domain"/>
    <property type="match status" value="2"/>
</dbReference>
<name>A0A6S7FY57_PARCT</name>
<dbReference type="GO" id="GO:0005544">
    <property type="term" value="F:calcium-dependent phospholipid binding"/>
    <property type="evidence" value="ECO:0007669"/>
    <property type="project" value="TreeGrafter"/>
</dbReference>
<dbReference type="OrthoDB" id="67700at2759"/>
<dbReference type="SMART" id="SM00239">
    <property type="entry name" value="C2"/>
    <property type="match status" value="2"/>
</dbReference>
<dbReference type="GO" id="GO:0005509">
    <property type="term" value="F:calcium ion binding"/>
    <property type="evidence" value="ECO:0007669"/>
    <property type="project" value="TreeGrafter"/>
</dbReference>
<dbReference type="GO" id="GO:0070382">
    <property type="term" value="C:exocytic vesicle"/>
    <property type="evidence" value="ECO:0007669"/>
    <property type="project" value="TreeGrafter"/>
</dbReference>
<dbReference type="GO" id="GO:0001786">
    <property type="term" value="F:phosphatidylserine binding"/>
    <property type="evidence" value="ECO:0007669"/>
    <property type="project" value="TreeGrafter"/>
</dbReference>
<dbReference type="CDD" id="cd00276">
    <property type="entry name" value="C2B_Synaptotagmin"/>
    <property type="match status" value="1"/>
</dbReference>
<dbReference type="GO" id="GO:0000149">
    <property type="term" value="F:SNARE binding"/>
    <property type="evidence" value="ECO:0007669"/>
    <property type="project" value="TreeGrafter"/>
</dbReference>
<sequence>MPLSWKSVWDDFAMSYSAAKPDGERQNVKTENQTNTKFIVILVVTAFFAVSIVCLLAAILYKWLQKRRRDKAKEKLATPAKKRTPNSPQDKPRHVKLMRSDSSLSEIVDTSRESSLPPTPLSPLSEEDNLSFPFERGRLEFSIFYDREKECLKATVIQAHGLPQRSCIFYVEGTLLPDVTTQQKTSIRYHNPSPVFEESVKFSLPFEELSERTLCLKVVELDGFSNRLPVGHLLYSFDTENNNYMDMLRMDQELSRGKPQDDSENSNIGEILVSLCYLPTAGRLTLVVLKSRLFQANNGLPSSFLKVSLMLNRKQVKKIKTSVKSKTLTPVYNEAFIFDVPTQHIGNVGLYARVVNVRDNEELLGKVVIGPNARTSMGVHHWECMLLSPRKPIAQWHKIL</sequence>
<evidence type="ECO:0000313" key="3">
    <source>
        <dbReference type="EMBL" id="CAB3984548.1"/>
    </source>
</evidence>
<evidence type="ECO:0000256" key="2">
    <source>
        <dbReference type="SAM" id="Phobius"/>
    </source>
</evidence>
<dbReference type="Proteomes" id="UP001152795">
    <property type="component" value="Unassembled WGS sequence"/>
</dbReference>
<evidence type="ECO:0000313" key="4">
    <source>
        <dbReference type="Proteomes" id="UP001152795"/>
    </source>
</evidence>
<dbReference type="SUPFAM" id="SSF49562">
    <property type="entry name" value="C2 domain (Calcium/lipid-binding domain, CaLB)"/>
    <property type="match status" value="2"/>
</dbReference>
<dbReference type="InterPro" id="IPR000008">
    <property type="entry name" value="C2_dom"/>
</dbReference>
<proteinExistence type="predicted"/>
<keyword evidence="2" id="KW-0812">Transmembrane</keyword>
<comment type="caution">
    <text evidence="3">The sequence shown here is derived from an EMBL/GenBank/DDBJ whole genome shotgun (WGS) entry which is preliminary data.</text>
</comment>
<dbReference type="PROSITE" id="PS50004">
    <property type="entry name" value="C2"/>
    <property type="match status" value="2"/>
</dbReference>
<gene>
    <name evidence="3" type="ORF">PACLA_8A015752</name>
</gene>
<keyword evidence="2" id="KW-0472">Membrane</keyword>
<dbReference type="AlphaFoldDB" id="A0A6S7FY57"/>
<keyword evidence="2" id="KW-1133">Transmembrane helix</keyword>